<evidence type="ECO:0000256" key="1">
    <source>
        <dbReference type="ARBA" id="ARBA00004843"/>
    </source>
</evidence>
<comment type="subcellular location">
    <subcellularLocation>
        <location evidence="7">Cytoplasm</location>
    </subcellularLocation>
</comment>
<dbReference type="OrthoDB" id="9802969at2"/>
<dbReference type="InterPro" id="IPR001236">
    <property type="entry name" value="Lactate/malate_DH_N"/>
</dbReference>
<dbReference type="Pfam" id="PF02866">
    <property type="entry name" value="Ldh_1_C"/>
    <property type="match status" value="1"/>
</dbReference>
<evidence type="ECO:0000256" key="6">
    <source>
        <dbReference type="ARBA" id="ARBA00049258"/>
    </source>
</evidence>
<dbReference type="PANTHER" id="PTHR43128">
    <property type="entry name" value="L-2-HYDROXYCARBOXYLATE DEHYDROGENASE (NAD(P)(+))"/>
    <property type="match status" value="1"/>
</dbReference>
<feature type="binding site" evidence="7">
    <location>
        <position position="234"/>
    </location>
    <ligand>
        <name>substrate</name>
    </ligand>
</feature>
<dbReference type="PIRSF" id="PIRSF000102">
    <property type="entry name" value="Lac_mal_DH"/>
    <property type="match status" value="1"/>
</dbReference>
<dbReference type="UniPathway" id="UPA00554">
    <property type="reaction ID" value="UER00611"/>
</dbReference>
<feature type="binding site" evidence="7">
    <location>
        <position position="172"/>
    </location>
    <ligand>
        <name>beta-D-fructose 1,6-bisphosphate</name>
        <dbReference type="ChEBI" id="CHEBI:32966"/>
        <note>allosteric activator</note>
    </ligand>
</feature>
<dbReference type="NCBIfam" id="NF000824">
    <property type="entry name" value="PRK00066.1"/>
    <property type="match status" value="1"/>
</dbReference>
<dbReference type="Gene3D" id="3.40.50.720">
    <property type="entry name" value="NAD(P)-binding Rossmann-like Domain"/>
    <property type="match status" value="1"/>
</dbReference>
<dbReference type="NCBIfam" id="TIGR01771">
    <property type="entry name" value="L-LDH-NAD"/>
    <property type="match status" value="1"/>
</dbReference>
<keyword evidence="9" id="KW-1185">Reference proteome</keyword>
<proteinExistence type="inferred from homology"/>
<dbReference type="Proteomes" id="UP000195305">
    <property type="component" value="Unassembled WGS sequence"/>
</dbReference>
<reference evidence="8 9" key="1">
    <citation type="journal article" date="2018" name="BMC Genomics">
        <title>Whole genome sequencing and function prediction of 133 gut anaerobes isolated from chicken caecum in pure cultures.</title>
        <authorList>
            <person name="Medvecky M."/>
            <person name="Cejkova D."/>
            <person name="Polansky O."/>
            <person name="Karasova D."/>
            <person name="Kubasova T."/>
            <person name="Cizek A."/>
            <person name="Rychlik I."/>
        </authorList>
    </citation>
    <scope>NUCLEOTIDE SEQUENCE [LARGE SCALE GENOMIC DNA]</scope>
    <source>
        <strain evidence="8 9">An13</strain>
    </source>
</reference>
<dbReference type="InterPro" id="IPR022383">
    <property type="entry name" value="Lactate/malate_DH_C"/>
</dbReference>
<keyword evidence="7" id="KW-0963">Cytoplasm</keyword>
<dbReference type="InterPro" id="IPR011304">
    <property type="entry name" value="L-lactate_DH"/>
</dbReference>
<dbReference type="InterPro" id="IPR001557">
    <property type="entry name" value="L-lactate/malate_DH"/>
</dbReference>
<dbReference type="Pfam" id="PF00056">
    <property type="entry name" value="Ldh_1_N"/>
    <property type="match status" value="1"/>
</dbReference>
<evidence type="ECO:0000256" key="2">
    <source>
        <dbReference type="ARBA" id="ARBA00006054"/>
    </source>
</evidence>
<dbReference type="InterPro" id="IPR015955">
    <property type="entry name" value="Lactate_DH/Glyco_Ohase_4_C"/>
</dbReference>
<sequence>MKLEKRKIVIIGCGHVGVSTAFCLINQGLCDEIALIDLNEEKVLGEVLDLSQSIEYMNRNTHVKVGRYEDCEDAQIVIITASVPTPQSGNDRLKMLEPSLNVMKSIITQIKEHHFDGHLIVVSNPVDLMSYYAYKLSGLPANQVIGTGTTLDTARLKYFIAQKIQVDPRSVHAMVIGEHGDSEMIPWSTVRIGGKDIYSVVQDNQSRLGQEPYQQMKKDTIQAGWEIFNRKGNTCYGIASSTVGIIRTILHNENQILPVSTLLRGEYGQDDLFISVPAIIDRSGVREIVELRMTPQEQEEFNQSCQRLKSFYDLLNQ</sequence>
<comment type="caution">
    <text evidence="8">The sequence shown here is derived from an EMBL/GenBank/DDBJ whole genome shotgun (WGS) entry which is preliminary data.</text>
</comment>
<dbReference type="PANTHER" id="PTHR43128:SF16">
    <property type="entry name" value="L-LACTATE DEHYDROGENASE"/>
    <property type="match status" value="1"/>
</dbReference>
<dbReference type="GO" id="GO:0004459">
    <property type="term" value="F:L-lactate dehydrogenase (NAD+) activity"/>
    <property type="evidence" value="ECO:0007669"/>
    <property type="project" value="UniProtKB-UniRule"/>
</dbReference>
<keyword evidence="5 7" id="KW-0520">NAD</keyword>
<dbReference type="GO" id="GO:0005737">
    <property type="term" value="C:cytoplasm"/>
    <property type="evidence" value="ECO:0007669"/>
    <property type="project" value="UniProtKB-SubCell"/>
</dbReference>
<evidence type="ECO:0000256" key="3">
    <source>
        <dbReference type="ARBA" id="ARBA00012967"/>
    </source>
</evidence>
<comment type="similarity">
    <text evidence="2 7">Belongs to the LDH/MDH superfamily. LDH family.</text>
</comment>
<feature type="binding site" evidence="7">
    <location>
        <position position="147"/>
    </location>
    <ligand>
        <name>NAD(+)</name>
        <dbReference type="ChEBI" id="CHEBI:57540"/>
    </ligand>
</feature>
<dbReference type="GO" id="GO:0006096">
    <property type="term" value="P:glycolytic process"/>
    <property type="evidence" value="ECO:0007669"/>
    <property type="project" value="UniProtKB-UniRule"/>
</dbReference>
<comment type="subunit">
    <text evidence="7">Homotetramer.</text>
</comment>
<keyword evidence="7" id="KW-0021">Allosteric enzyme</keyword>
<comment type="activity regulation">
    <text evidence="7">Allosterically activated by fructose 1,6-bisphosphate (FBP).</text>
</comment>
<comment type="caution">
    <text evidence="7">Lacks conserved residue(s) required for the propagation of feature annotation.</text>
</comment>
<dbReference type="SUPFAM" id="SSF56327">
    <property type="entry name" value="LDH C-terminal domain-like"/>
    <property type="match status" value="1"/>
</dbReference>
<dbReference type="InterPro" id="IPR018177">
    <property type="entry name" value="L-lactate_DH_AS"/>
</dbReference>
<protein>
    <recommendedName>
        <fullName evidence="3 7">L-lactate dehydrogenase</fullName>
        <shortName evidence="7">L-LDH</shortName>
        <ecNumber evidence="3 7">1.1.1.27</ecNumber>
    </recommendedName>
</protein>
<comment type="pathway">
    <text evidence="1 7">Fermentation; pyruvate fermentation to lactate; (S)-lactate from pyruvate: step 1/1.</text>
</comment>
<feature type="binding site" evidence="7">
    <location>
        <begin position="124"/>
        <end position="127"/>
    </location>
    <ligand>
        <name>substrate</name>
    </ligand>
</feature>
<evidence type="ECO:0000313" key="9">
    <source>
        <dbReference type="Proteomes" id="UP000195305"/>
    </source>
</evidence>
<keyword evidence="4 7" id="KW-0560">Oxidoreductase</keyword>
<dbReference type="GO" id="GO:0006089">
    <property type="term" value="P:lactate metabolic process"/>
    <property type="evidence" value="ECO:0007669"/>
    <property type="project" value="TreeGrafter"/>
</dbReference>
<dbReference type="CDD" id="cd05291">
    <property type="entry name" value="HicDH_like"/>
    <property type="match status" value="1"/>
</dbReference>
<evidence type="ECO:0000256" key="4">
    <source>
        <dbReference type="ARBA" id="ARBA00023002"/>
    </source>
</evidence>
<feature type="binding site" evidence="7">
    <location>
        <position position="16"/>
    </location>
    <ligand>
        <name>NAD(+)</name>
        <dbReference type="ChEBI" id="CHEBI:57540"/>
    </ligand>
</feature>
<dbReference type="HAMAP" id="MF_00488">
    <property type="entry name" value="Lactate_dehydrog"/>
    <property type="match status" value="1"/>
</dbReference>
<dbReference type="PRINTS" id="PR00086">
    <property type="entry name" value="LLDHDRGNASE"/>
</dbReference>
<feature type="binding site" evidence="7">
    <location>
        <position position="42"/>
    </location>
    <ligand>
        <name>NAD(+)</name>
        <dbReference type="ChEBI" id="CHEBI:57540"/>
    </ligand>
</feature>
<feature type="binding site" evidence="7">
    <location>
        <begin position="152"/>
        <end position="155"/>
    </location>
    <ligand>
        <name>substrate</name>
    </ligand>
</feature>
<feature type="binding site" evidence="7">
    <location>
        <position position="92"/>
    </location>
    <ligand>
        <name>substrate</name>
    </ligand>
</feature>
<feature type="binding site" evidence="7">
    <location>
        <begin position="122"/>
        <end position="124"/>
    </location>
    <ligand>
        <name>NAD(+)</name>
        <dbReference type="ChEBI" id="CHEBI:57540"/>
    </ligand>
</feature>
<feature type="binding site" evidence="7">
    <location>
        <position position="37"/>
    </location>
    <ligand>
        <name>NAD(+)</name>
        <dbReference type="ChEBI" id="CHEBI:57540"/>
    </ligand>
</feature>
<accession>A0A1Y4SV75</accession>
<comment type="function">
    <text evidence="7">Catalyzes the conversion of lactate to pyruvate.</text>
</comment>
<feature type="binding site" evidence="7">
    <location>
        <position position="105"/>
    </location>
    <ligand>
        <name>NAD(+)</name>
        <dbReference type="ChEBI" id="CHEBI:57540"/>
    </ligand>
</feature>
<gene>
    <name evidence="7" type="primary">ldh</name>
    <name evidence="8" type="ORF">B5E75_08890</name>
</gene>
<evidence type="ECO:0000256" key="7">
    <source>
        <dbReference type="HAMAP-Rule" id="MF_00488"/>
    </source>
</evidence>
<name>A0A1Y4SV75_9FIRM</name>
<dbReference type="RefSeq" id="WP_087297127.1">
    <property type="nucleotide sequence ID" value="NZ_AP031415.1"/>
</dbReference>
<dbReference type="EMBL" id="NFLJ01000024">
    <property type="protein sequence ID" value="OUQ33815.1"/>
    <property type="molecule type" value="Genomic_DNA"/>
</dbReference>
<feature type="active site" description="Proton acceptor" evidence="7">
    <location>
        <position position="179"/>
    </location>
</feature>
<dbReference type="SUPFAM" id="SSF51735">
    <property type="entry name" value="NAD(P)-binding Rossmann-fold domains"/>
    <property type="match status" value="1"/>
</dbReference>
<dbReference type="InterPro" id="IPR036291">
    <property type="entry name" value="NAD(P)-bd_dom_sf"/>
</dbReference>
<evidence type="ECO:0000256" key="5">
    <source>
        <dbReference type="ARBA" id="ARBA00023027"/>
    </source>
</evidence>
<dbReference type="EC" id="1.1.1.27" evidence="3 7"/>
<comment type="catalytic activity">
    <reaction evidence="6 7">
        <text>(S)-lactate + NAD(+) = pyruvate + NADH + H(+)</text>
        <dbReference type="Rhea" id="RHEA:23444"/>
        <dbReference type="ChEBI" id="CHEBI:15361"/>
        <dbReference type="ChEBI" id="CHEBI:15378"/>
        <dbReference type="ChEBI" id="CHEBI:16651"/>
        <dbReference type="ChEBI" id="CHEBI:57540"/>
        <dbReference type="ChEBI" id="CHEBI:57945"/>
        <dbReference type="EC" id="1.1.1.27"/>
    </reaction>
</comment>
<organism evidence="8 9">
    <name type="scientific">Massilimicrobiota timonensis</name>
    <dbReference type="NCBI Taxonomy" id="1776392"/>
    <lineage>
        <taxon>Bacteria</taxon>
        <taxon>Bacillati</taxon>
        <taxon>Bacillota</taxon>
        <taxon>Erysipelotrichia</taxon>
        <taxon>Erysipelotrichales</taxon>
        <taxon>Erysipelotrichaceae</taxon>
        <taxon>Massilimicrobiota</taxon>
    </lineage>
</organism>
<dbReference type="AlphaFoldDB" id="A0A1Y4SV75"/>
<dbReference type="PROSITE" id="PS00064">
    <property type="entry name" value="L_LDH"/>
    <property type="match status" value="1"/>
</dbReference>
<dbReference type="Gene3D" id="3.90.110.10">
    <property type="entry name" value="Lactate dehydrogenase/glycoside hydrolase, family 4, C-terminal"/>
    <property type="match status" value="1"/>
</dbReference>
<feature type="binding site" evidence="7">
    <location>
        <position position="68"/>
    </location>
    <ligand>
        <name>NAD(+)</name>
        <dbReference type="ChEBI" id="CHEBI:57540"/>
    </ligand>
</feature>
<feature type="binding site" evidence="7">
    <location>
        <position position="157"/>
    </location>
    <ligand>
        <name>beta-D-fructose 1,6-bisphosphate</name>
        <dbReference type="ChEBI" id="CHEBI:32966"/>
        <note>allosteric activator</note>
    </ligand>
</feature>
<evidence type="ECO:0000313" key="8">
    <source>
        <dbReference type="EMBL" id="OUQ33815.1"/>
    </source>
</evidence>